<dbReference type="InterPro" id="IPR005502">
    <property type="entry name" value="Ribosyl_crysJ1"/>
</dbReference>
<evidence type="ECO:0000256" key="1">
    <source>
        <dbReference type="ARBA" id="ARBA00010702"/>
    </source>
</evidence>
<sequence>MEAAEAVEKVGKWLRAVHGPEVSGPGGLRVDRDRVLRVPEGWSIPYNTVAFLDDGRPDKELFPAPSVLVREPDGELRQAHPHPGGLSTPVAYPGQESWREVVDPEYAKAGLGELGVPLPAVAGWVKVDNDGHQTGDERENPEYKAGPIRRGYPKPENPLETLLAFASVGWLSREQLLIGLLRCEVFVPFDLKTGATDRFYFSEERNELRVFSATRHLPAREHAWWRVDLATLAEFEHPPNLVINGGPATFEDVAGAELTTIAKRFPRQEPRVDENGRCPEIEEDLEKFAVETAARIGLDKPVDVPKAAAERARRHGFELTADECRKTVLGRSWLRRFDQPEPSRSRPNDLRANGLVPSWDNGGRIVPKLDTFGKYPEISLENFRYGWQRVTGAWVGFALGEALGSAVDRMRLDEIVSTYGPDGVRDLPLAFDQPGRIGSMTQRLLFLTEAVIRSPHREQPESRDVEKLFPGVVRGALGRWLHTQGAAIQNADGFLVKVPELHARRAIDDAELNAYHALVTGDPQAAPLSGPAALLGALPAVLTAAGPGTGFSGGIGQVVRDLAGVTHQPDDVAAATYLAWVFEKALTKDSFSYPVWNLSREVLDEHDGPEWGPVRDLVAEAVPFFGEHGLPDLRMPELIGDGHSTLSVLGRAFAALSGFENYPEQAMLRAVNHSGRSALTGALTGALLGARVGVPGLPRKWVEQLELHHLIEQVATDALWHFDRHSARNALGDAWVQRYPRH</sequence>
<evidence type="ECO:0000313" key="7">
    <source>
        <dbReference type="Proteomes" id="UP000199137"/>
    </source>
</evidence>
<organism evidence="6 7">
    <name type="scientific">Amycolatopsis rubida</name>
    <dbReference type="NCBI Taxonomy" id="112413"/>
    <lineage>
        <taxon>Bacteria</taxon>
        <taxon>Bacillati</taxon>
        <taxon>Actinomycetota</taxon>
        <taxon>Actinomycetes</taxon>
        <taxon>Pseudonocardiales</taxon>
        <taxon>Pseudonocardiaceae</taxon>
        <taxon>Amycolatopsis</taxon>
    </lineage>
</organism>
<evidence type="ECO:0000256" key="3">
    <source>
        <dbReference type="SAM" id="MobiDB-lite"/>
    </source>
</evidence>
<comment type="similarity">
    <text evidence="1">Belongs to the ADP-ribosylglycohydrolase family.</text>
</comment>
<dbReference type="Proteomes" id="UP000199137">
    <property type="component" value="Unassembled WGS sequence"/>
</dbReference>
<dbReference type="PANTHER" id="PTHR16222">
    <property type="entry name" value="ADP-RIBOSYLGLYCOHYDROLASE"/>
    <property type="match status" value="1"/>
</dbReference>
<proteinExistence type="inferred from homology"/>
<accession>A0A1I5F6A5</accession>
<dbReference type="OrthoDB" id="4871367at2"/>
<dbReference type="SUPFAM" id="SSF101478">
    <property type="entry name" value="ADP-ribosylglycohydrolase"/>
    <property type="match status" value="1"/>
</dbReference>
<dbReference type="PANTHER" id="PTHR16222:SF24">
    <property type="entry name" value="ADP-RIBOSYLHYDROLASE ARH3"/>
    <property type="match status" value="1"/>
</dbReference>
<dbReference type="Pfam" id="PF03747">
    <property type="entry name" value="ADP_ribosyl_GH"/>
    <property type="match status" value="1"/>
</dbReference>
<dbReference type="Proteomes" id="UP000470404">
    <property type="component" value="Unassembled WGS sequence"/>
</dbReference>
<dbReference type="AlphaFoldDB" id="A0A1I5F6A5"/>
<dbReference type="InterPro" id="IPR036705">
    <property type="entry name" value="Ribosyl_crysJ1_sf"/>
</dbReference>
<dbReference type="Pfam" id="PF15567">
    <property type="entry name" value="Imm35"/>
    <property type="match status" value="1"/>
</dbReference>
<feature type="compositionally biased region" description="Basic and acidic residues" evidence="3">
    <location>
        <begin position="128"/>
        <end position="142"/>
    </location>
</feature>
<protein>
    <submittedName>
        <fullName evidence="6">ADP-ribosylglycohydrolase</fullName>
    </submittedName>
</protein>
<keyword evidence="8" id="KW-1185">Reference proteome</keyword>
<dbReference type="EMBL" id="FOWC01000001">
    <property type="protein sequence ID" value="SFO19203.1"/>
    <property type="molecule type" value="Genomic_DNA"/>
</dbReference>
<dbReference type="InterPro" id="IPR050792">
    <property type="entry name" value="ADP-ribosylglycohydrolase"/>
</dbReference>
<reference evidence="5 8" key="3">
    <citation type="submission" date="2020-01" db="EMBL/GenBank/DDBJ databases">
        <title>Insect and environment-associated Actinomycetes.</title>
        <authorList>
            <person name="Currrie C."/>
            <person name="Chevrette M."/>
            <person name="Carlson C."/>
            <person name="Stubbendieck R."/>
            <person name="Wendt-Pienkowski E."/>
        </authorList>
    </citation>
    <scope>NUCLEOTIDE SEQUENCE [LARGE SCALE GENOMIC DNA]</scope>
    <source>
        <strain evidence="5 8">SID8386</strain>
    </source>
</reference>
<name>A0A1I5F6A5_9PSEU</name>
<evidence type="ECO:0000313" key="5">
    <source>
        <dbReference type="EMBL" id="NEC57217.1"/>
    </source>
</evidence>
<reference evidence="7" key="2">
    <citation type="submission" date="2016-10" db="EMBL/GenBank/DDBJ databases">
        <authorList>
            <person name="Varghese N."/>
            <person name="Submissions S."/>
        </authorList>
    </citation>
    <scope>NUCLEOTIDE SEQUENCE [LARGE SCALE GENOMIC DNA]</scope>
    <source>
        <strain evidence="7">DSM 44637</strain>
    </source>
</reference>
<evidence type="ECO:0000256" key="2">
    <source>
        <dbReference type="ARBA" id="ARBA00022801"/>
    </source>
</evidence>
<dbReference type="RefSeq" id="WP_067578279.1">
    <property type="nucleotide sequence ID" value="NZ_FOWC01000001.1"/>
</dbReference>
<feature type="region of interest" description="Disordered" evidence="3">
    <location>
        <begin position="128"/>
        <end position="152"/>
    </location>
</feature>
<dbReference type="Gene3D" id="1.10.4080.10">
    <property type="entry name" value="ADP-ribosylation/Crystallin J1"/>
    <property type="match status" value="1"/>
</dbReference>
<dbReference type="EMBL" id="JAAGNC010000086">
    <property type="protein sequence ID" value="NEC57217.1"/>
    <property type="molecule type" value="Genomic_DNA"/>
</dbReference>
<dbReference type="STRING" id="112413.SAMN05421854_101962"/>
<evidence type="ECO:0000313" key="8">
    <source>
        <dbReference type="Proteomes" id="UP000470404"/>
    </source>
</evidence>
<evidence type="ECO:0000313" key="6">
    <source>
        <dbReference type="EMBL" id="SFO19203.1"/>
    </source>
</evidence>
<feature type="domain" description="Immunity protein 35" evidence="4">
    <location>
        <begin position="4"/>
        <end position="100"/>
    </location>
</feature>
<gene>
    <name evidence="5" type="ORF">G3I59_16880</name>
    <name evidence="6" type="ORF">SAMN05421854_101962</name>
</gene>
<reference evidence="6" key="1">
    <citation type="submission" date="2016-10" db="EMBL/GenBank/DDBJ databases">
        <authorList>
            <person name="de Groot N.N."/>
        </authorList>
    </citation>
    <scope>NUCLEOTIDE SEQUENCE [LARGE SCALE GENOMIC DNA]</scope>
    <source>
        <strain evidence="6">DSM 44637</strain>
    </source>
</reference>
<evidence type="ECO:0000259" key="4">
    <source>
        <dbReference type="Pfam" id="PF15567"/>
    </source>
</evidence>
<dbReference type="GO" id="GO:0016787">
    <property type="term" value="F:hydrolase activity"/>
    <property type="evidence" value="ECO:0007669"/>
    <property type="project" value="UniProtKB-KW"/>
</dbReference>
<dbReference type="InterPro" id="IPR029082">
    <property type="entry name" value="Imm35"/>
</dbReference>
<keyword evidence="2 6" id="KW-0378">Hydrolase</keyword>